<reference evidence="2 3" key="1">
    <citation type="submission" date="2019-06" db="EMBL/GenBank/DDBJ databases">
        <title>Genome Sequence of the Brown Rot Fungal Pathogen Monilinia fructicola.</title>
        <authorList>
            <person name="De Miccolis Angelini R.M."/>
            <person name="Landi L."/>
            <person name="Abate D."/>
            <person name="Pollastro S."/>
            <person name="Romanazzi G."/>
            <person name="Faretra F."/>
        </authorList>
    </citation>
    <scope>NUCLEOTIDE SEQUENCE [LARGE SCALE GENOMIC DNA]</scope>
    <source>
        <strain evidence="2 3">Mfrc123</strain>
    </source>
</reference>
<evidence type="ECO:0000313" key="2">
    <source>
        <dbReference type="EMBL" id="KAA8565189.1"/>
    </source>
</evidence>
<proteinExistence type="predicted"/>
<gene>
    <name evidence="2" type="ORF">EYC84_010926</name>
</gene>
<evidence type="ECO:0000256" key="1">
    <source>
        <dbReference type="SAM" id="MobiDB-lite"/>
    </source>
</evidence>
<feature type="compositionally biased region" description="Low complexity" evidence="1">
    <location>
        <begin position="12"/>
        <end position="37"/>
    </location>
</feature>
<feature type="compositionally biased region" description="Pro residues" evidence="1">
    <location>
        <begin position="126"/>
        <end position="136"/>
    </location>
</feature>
<dbReference type="AlphaFoldDB" id="A0A5M9JBD4"/>
<feature type="region of interest" description="Disordered" evidence="1">
    <location>
        <begin position="1"/>
        <end position="50"/>
    </location>
</feature>
<dbReference type="Proteomes" id="UP000322873">
    <property type="component" value="Unassembled WGS sequence"/>
</dbReference>
<protein>
    <submittedName>
        <fullName evidence="2">Uncharacterized protein</fullName>
    </submittedName>
</protein>
<keyword evidence="3" id="KW-1185">Reference proteome</keyword>
<accession>A0A5M9JBD4</accession>
<evidence type="ECO:0000313" key="3">
    <source>
        <dbReference type="Proteomes" id="UP000322873"/>
    </source>
</evidence>
<dbReference type="VEuPathDB" id="FungiDB:MFRU_008g00420"/>
<organism evidence="2 3">
    <name type="scientific">Monilinia fructicola</name>
    <name type="common">Brown rot fungus</name>
    <name type="synonym">Ciboria fructicola</name>
    <dbReference type="NCBI Taxonomy" id="38448"/>
    <lineage>
        <taxon>Eukaryota</taxon>
        <taxon>Fungi</taxon>
        <taxon>Dikarya</taxon>
        <taxon>Ascomycota</taxon>
        <taxon>Pezizomycotina</taxon>
        <taxon>Leotiomycetes</taxon>
        <taxon>Helotiales</taxon>
        <taxon>Sclerotiniaceae</taxon>
        <taxon>Monilinia</taxon>
    </lineage>
</organism>
<name>A0A5M9JBD4_MONFR</name>
<sequence>MSAKENKHAPRSSSSRIDISTSNSTSTSTSTSASTKPISHRPTGSGSATTNRNLEITHILPLYLLHLHRLLNPSLQKSQHHRAYAYLTQIPILQTIQHAKSQEIIPPPRPRPRPPPRIHTQDHGPHPAPDPHPTPTNPQKSHHAPPPTELLHTRETLHLLQTAHTSLHNTYLGTDSSLRLLRSTHAECPSASEVQSRIGALMTDRDAFREAYNEAMAEMRGEG</sequence>
<dbReference type="EMBL" id="VICG01000014">
    <property type="protein sequence ID" value="KAA8565189.1"/>
    <property type="molecule type" value="Genomic_DNA"/>
</dbReference>
<comment type="caution">
    <text evidence="2">The sequence shown here is derived from an EMBL/GenBank/DDBJ whole genome shotgun (WGS) entry which is preliminary data.</text>
</comment>
<feature type="region of interest" description="Disordered" evidence="1">
    <location>
        <begin position="103"/>
        <end position="148"/>
    </location>
</feature>